<dbReference type="EMBL" id="BMAV01014139">
    <property type="protein sequence ID" value="GFY62234.1"/>
    <property type="molecule type" value="Genomic_DNA"/>
</dbReference>
<organism evidence="1 2">
    <name type="scientific">Trichonephila inaurata madagascariensis</name>
    <dbReference type="NCBI Taxonomy" id="2747483"/>
    <lineage>
        <taxon>Eukaryota</taxon>
        <taxon>Metazoa</taxon>
        <taxon>Ecdysozoa</taxon>
        <taxon>Arthropoda</taxon>
        <taxon>Chelicerata</taxon>
        <taxon>Arachnida</taxon>
        <taxon>Araneae</taxon>
        <taxon>Araneomorphae</taxon>
        <taxon>Entelegynae</taxon>
        <taxon>Araneoidea</taxon>
        <taxon>Nephilidae</taxon>
        <taxon>Trichonephila</taxon>
        <taxon>Trichonephila inaurata</taxon>
    </lineage>
</organism>
<dbReference type="AlphaFoldDB" id="A0A8X6Y3F6"/>
<name>A0A8X6Y3F6_9ARAC</name>
<gene>
    <name evidence="1" type="ORF">TNIN_35521</name>
</gene>
<dbReference type="Proteomes" id="UP000886998">
    <property type="component" value="Unassembled WGS sequence"/>
</dbReference>
<reference evidence="1" key="1">
    <citation type="submission" date="2020-08" db="EMBL/GenBank/DDBJ databases">
        <title>Multicomponent nature underlies the extraordinary mechanical properties of spider dragline silk.</title>
        <authorList>
            <person name="Kono N."/>
            <person name="Nakamura H."/>
            <person name="Mori M."/>
            <person name="Yoshida Y."/>
            <person name="Ohtoshi R."/>
            <person name="Malay A.D."/>
            <person name="Moran D.A.P."/>
            <person name="Tomita M."/>
            <person name="Numata K."/>
            <person name="Arakawa K."/>
        </authorList>
    </citation>
    <scope>NUCLEOTIDE SEQUENCE</scope>
</reference>
<evidence type="ECO:0000313" key="2">
    <source>
        <dbReference type="Proteomes" id="UP000886998"/>
    </source>
</evidence>
<comment type="caution">
    <text evidence="1">The sequence shown here is derived from an EMBL/GenBank/DDBJ whole genome shotgun (WGS) entry which is preliminary data.</text>
</comment>
<proteinExistence type="predicted"/>
<evidence type="ECO:0000313" key="1">
    <source>
        <dbReference type="EMBL" id="GFY62234.1"/>
    </source>
</evidence>
<protein>
    <submittedName>
        <fullName evidence="1">Uncharacterized protein</fullName>
    </submittedName>
</protein>
<sequence length="104" mass="11898">MAHNAVSSQTLERVVIVMERSWWNHDTCEKQVHCLISIWDPGITACHLTRIRSCQSVAVITVIRPNRIGFTYSSPMREGSVVRLIVNDNYISHEVGTAYRQENN</sequence>
<accession>A0A8X6Y3F6</accession>
<keyword evidence="2" id="KW-1185">Reference proteome</keyword>